<dbReference type="Proteomes" id="UP001159363">
    <property type="component" value="Chromosome 2"/>
</dbReference>
<dbReference type="PANTHER" id="PTHR23235">
    <property type="entry name" value="KRUEPPEL-LIKE TRANSCRIPTION FACTOR"/>
    <property type="match status" value="1"/>
</dbReference>
<reference evidence="6 7" key="1">
    <citation type="submission" date="2023-02" db="EMBL/GenBank/DDBJ databases">
        <title>LHISI_Scaffold_Assembly.</title>
        <authorList>
            <person name="Stuart O.P."/>
            <person name="Cleave R."/>
            <person name="Magrath M.J.L."/>
            <person name="Mikheyev A.S."/>
        </authorList>
    </citation>
    <scope>NUCLEOTIDE SEQUENCE [LARGE SCALE GENOMIC DNA]</scope>
    <source>
        <strain evidence="6">Daus_M_001</strain>
        <tissue evidence="6">Leg muscle</tissue>
    </source>
</reference>
<dbReference type="PROSITE" id="PS50157">
    <property type="entry name" value="ZINC_FINGER_C2H2_2"/>
    <property type="match status" value="3"/>
</dbReference>
<evidence type="ECO:0000256" key="2">
    <source>
        <dbReference type="ARBA" id="ARBA00022771"/>
    </source>
</evidence>
<name>A0ABQ9IAF2_9NEOP</name>
<keyword evidence="1" id="KW-0479">Metal-binding</keyword>
<keyword evidence="2 4" id="KW-0863">Zinc-finger</keyword>
<feature type="domain" description="C2H2-type" evidence="5">
    <location>
        <begin position="95"/>
        <end position="123"/>
    </location>
</feature>
<dbReference type="InterPro" id="IPR013087">
    <property type="entry name" value="Znf_C2H2_type"/>
</dbReference>
<dbReference type="SUPFAM" id="SSF57667">
    <property type="entry name" value="beta-beta-alpha zinc fingers"/>
    <property type="match status" value="2"/>
</dbReference>
<dbReference type="SMART" id="SM00355">
    <property type="entry name" value="ZnF_C2H2"/>
    <property type="match status" value="3"/>
</dbReference>
<comment type="caution">
    <text evidence="6">The sequence shown here is derived from an EMBL/GenBank/DDBJ whole genome shotgun (WGS) entry which is preliminary data.</text>
</comment>
<evidence type="ECO:0000313" key="6">
    <source>
        <dbReference type="EMBL" id="KAJ8893437.1"/>
    </source>
</evidence>
<dbReference type="Pfam" id="PF00096">
    <property type="entry name" value="zf-C2H2"/>
    <property type="match status" value="3"/>
</dbReference>
<proteinExistence type="predicted"/>
<dbReference type="PROSITE" id="PS00028">
    <property type="entry name" value="ZINC_FINGER_C2H2_1"/>
    <property type="match status" value="3"/>
</dbReference>
<gene>
    <name evidence="6" type="ORF">PR048_006035</name>
</gene>
<sequence length="123" mass="14148">MEMVCLLQTVGPESDSEQLVIDEEQGNMQEREPRPSRMTSCEYCGKVFSHRGDLNKHRRTHTGERPYVCTQCGRQFSHTSNLLRHHKIHSGEMPFSCPVCSKQYSRKDKLAAHMRSTHSDSVV</sequence>
<dbReference type="EMBL" id="JARBHB010000002">
    <property type="protein sequence ID" value="KAJ8893437.1"/>
    <property type="molecule type" value="Genomic_DNA"/>
</dbReference>
<organism evidence="6 7">
    <name type="scientific">Dryococelus australis</name>
    <dbReference type="NCBI Taxonomy" id="614101"/>
    <lineage>
        <taxon>Eukaryota</taxon>
        <taxon>Metazoa</taxon>
        <taxon>Ecdysozoa</taxon>
        <taxon>Arthropoda</taxon>
        <taxon>Hexapoda</taxon>
        <taxon>Insecta</taxon>
        <taxon>Pterygota</taxon>
        <taxon>Neoptera</taxon>
        <taxon>Polyneoptera</taxon>
        <taxon>Phasmatodea</taxon>
        <taxon>Verophasmatodea</taxon>
        <taxon>Anareolatae</taxon>
        <taxon>Phasmatidae</taxon>
        <taxon>Eurycanthinae</taxon>
        <taxon>Dryococelus</taxon>
    </lineage>
</organism>
<evidence type="ECO:0000256" key="1">
    <source>
        <dbReference type="ARBA" id="ARBA00022723"/>
    </source>
</evidence>
<evidence type="ECO:0000259" key="5">
    <source>
        <dbReference type="PROSITE" id="PS50157"/>
    </source>
</evidence>
<feature type="domain" description="C2H2-type" evidence="5">
    <location>
        <begin position="39"/>
        <end position="66"/>
    </location>
</feature>
<protein>
    <recommendedName>
        <fullName evidence="5">C2H2-type domain-containing protein</fullName>
    </recommendedName>
</protein>
<feature type="domain" description="C2H2-type" evidence="5">
    <location>
        <begin position="67"/>
        <end position="94"/>
    </location>
</feature>
<evidence type="ECO:0000313" key="7">
    <source>
        <dbReference type="Proteomes" id="UP001159363"/>
    </source>
</evidence>
<dbReference type="InterPro" id="IPR036236">
    <property type="entry name" value="Znf_C2H2_sf"/>
</dbReference>
<dbReference type="Gene3D" id="3.30.160.60">
    <property type="entry name" value="Classic Zinc Finger"/>
    <property type="match status" value="3"/>
</dbReference>
<accession>A0ABQ9IAF2</accession>
<evidence type="ECO:0000256" key="3">
    <source>
        <dbReference type="ARBA" id="ARBA00022833"/>
    </source>
</evidence>
<keyword evidence="3" id="KW-0862">Zinc</keyword>
<evidence type="ECO:0000256" key="4">
    <source>
        <dbReference type="PROSITE-ProRule" id="PRU00042"/>
    </source>
</evidence>
<keyword evidence="7" id="KW-1185">Reference proteome</keyword>